<organism evidence="2 3">
    <name type="scientific">Candidatus Uhrbacteria bacterium RIFOXYB2_FULL_45_11</name>
    <dbReference type="NCBI Taxonomy" id="1802421"/>
    <lineage>
        <taxon>Bacteria</taxon>
        <taxon>Candidatus Uhriibacteriota</taxon>
    </lineage>
</organism>
<reference evidence="2 3" key="1">
    <citation type="journal article" date="2016" name="Nat. Commun.">
        <title>Thousands of microbial genomes shed light on interconnected biogeochemical processes in an aquifer system.</title>
        <authorList>
            <person name="Anantharaman K."/>
            <person name="Brown C.T."/>
            <person name="Hug L.A."/>
            <person name="Sharon I."/>
            <person name="Castelle C.J."/>
            <person name="Probst A.J."/>
            <person name="Thomas B.C."/>
            <person name="Singh A."/>
            <person name="Wilkins M.J."/>
            <person name="Karaoz U."/>
            <person name="Brodie E.L."/>
            <person name="Williams K.H."/>
            <person name="Hubbard S.S."/>
            <person name="Banfield J.F."/>
        </authorList>
    </citation>
    <scope>NUCLEOTIDE SEQUENCE [LARGE SCALE GENOMIC DNA]</scope>
</reference>
<name>A0A1F7W508_9BACT</name>
<comment type="caution">
    <text evidence="2">The sequence shown here is derived from an EMBL/GenBank/DDBJ whole genome shotgun (WGS) entry which is preliminary data.</text>
</comment>
<dbReference type="Proteomes" id="UP000177331">
    <property type="component" value="Unassembled WGS sequence"/>
</dbReference>
<feature type="transmembrane region" description="Helical" evidence="1">
    <location>
        <begin position="10"/>
        <end position="28"/>
    </location>
</feature>
<proteinExistence type="predicted"/>
<keyword evidence="1" id="KW-0812">Transmembrane</keyword>
<evidence type="ECO:0000313" key="3">
    <source>
        <dbReference type="Proteomes" id="UP000177331"/>
    </source>
</evidence>
<keyword evidence="1" id="KW-0472">Membrane</keyword>
<gene>
    <name evidence="2" type="ORF">A2318_03300</name>
</gene>
<sequence>MDVEVPMQKVWIALGVVVALSIPAAYIYNNTVGFAFSVGSKAAALENVKEYATEMNIKVLGATCAETDSDRNGYISCEARVIESGNTAATEKLLECGSGALFARTGGCKLRVGAYPMQPFQPLQAPAPSPAPEQK</sequence>
<keyword evidence="1" id="KW-1133">Transmembrane helix</keyword>
<dbReference type="AlphaFoldDB" id="A0A1F7W508"/>
<evidence type="ECO:0000313" key="2">
    <source>
        <dbReference type="EMBL" id="OGL97839.1"/>
    </source>
</evidence>
<evidence type="ECO:0000256" key="1">
    <source>
        <dbReference type="SAM" id="Phobius"/>
    </source>
</evidence>
<accession>A0A1F7W508</accession>
<protein>
    <submittedName>
        <fullName evidence="2">Uncharacterized protein</fullName>
    </submittedName>
</protein>
<dbReference type="EMBL" id="MGFD01000035">
    <property type="protein sequence ID" value="OGL97839.1"/>
    <property type="molecule type" value="Genomic_DNA"/>
</dbReference>